<dbReference type="OrthoDB" id="4017550at2759"/>
<name>A0A1L0DBW0_9ASCO</name>
<dbReference type="EMBL" id="LT635757">
    <property type="protein sequence ID" value="SGZ49910.1"/>
    <property type="molecule type" value="Genomic_DNA"/>
</dbReference>
<accession>A0A1L0DBW0</accession>
<dbReference type="AlphaFoldDB" id="A0A1L0DBW0"/>
<proteinExistence type="predicted"/>
<organism evidence="1 2">
    <name type="scientific">Sungouiella intermedia</name>
    <dbReference type="NCBI Taxonomy" id="45354"/>
    <lineage>
        <taxon>Eukaryota</taxon>
        <taxon>Fungi</taxon>
        <taxon>Dikarya</taxon>
        <taxon>Ascomycota</taxon>
        <taxon>Saccharomycotina</taxon>
        <taxon>Pichiomycetes</taxon>
        <taxon>Metschnikowiaceae</taxon>
        <taxon>Sungouiella</taxon>
    </lineage>
</organism>
<evidence type="ECO:0000313" key="1">
    <source>
        <dbReference type="EMBL" id="SGZ49910.1"/>
    </source>
</evidence>
<gene>
    <name evidence="1" type="ORF">SAMEA4029010_CIC11G00000004949</name>
</gene>
<evidence type="ECO:0000313" key="2">
    <source>
        <dbReference type="Proteomes" id="UP000182334"/>
    </source>
</evidence>
<protein>
    <submittedName>
        <fullName evidence="1">CIC11C00000004949</fullName>
    </submittedName>
</protein>
<dbReference type="Proteomes" id="UP000182334">
    <property type="component" value="Chromosome II"/>
</dbReference>
<keyword evidence="2" id="KW-1185">Reference proteome</keyword>
<reference evidence="1 2" key="1">
    <citation type="submission" date="2016-10" db="EMBL/GenBank/DDBJ databases">
        <authorList>
            <person name="de Groot N.N."/>
        </authorList>
    </citation>
    <scope>NUCLEOTIDE SEQUENCE [LARGE SCALE GENOMIC DNA]</scope>
    <source>
        <strain evidence="1 2">CBS 141442</strain>
    </source>
</reference>
<dbReference type="STRING" id="45354.A0A1L0DBW0"/>
<sequence length="595" mass="68652">MSRNGMKTLTEALSRIRGRISTASSVYISRLPSPRADIASLTEESSIRRLRLDQFRQKHPQDVDPIVYSRFVNALYPVVNNMGRFSPDRPTERLVNHSELLDAYSHLPRPGVAYIQAQDFEKFMSVILSRRDFVRPNALSPSSKHYYLAEQIIQAFASGQRARKVHLANFWKIARDLNTANVPVTGNEQRQLLYMTLYKESPDILKMVTEAYLNLNKALDTYDKYADMFNSANSSEYSASTLSQFRELFKNEWDIETLNMFLFTAFRHDDDGTFKSLLPELKTLEPNRKTFDIMLEKYAISRDIGLFSSWLKVLSTDYPHLVDIKTVNTIIKALVQLDLVDDARGLVAVFSKDLFHPLNSGELFLKQLTIQDRETYNNYWKTYEDSGLTENFSLYPTENTFLPLLALYCKEPTVDFETILGVLYQAEHVWGIPITTRVYKLLFRSFVDGRHSRENLRFITGKLVASHDACYSNNEAWIKSQILSIELPPNVVGVFNLFIEQDIPALVPSQGNFIKLSDELILVIYMAFDHCLQNQPEEQKLASKAHKEYQKRLIDARDEYQRSVEPGPTLVDLNARDEFMYIKKGFIIDLLDILS</sequence>